<dbReference type="Proteomes" id="UP000011996">
    <property type="component" value="Unassembled WGS sequence"/>
</dbReference>
<evidence type="ECO:0000313" key="1">
    <source>
        <dbReference type="EMBL" id="EMI24049.1"/>
    </source>
</evidence>
<accession>M5SD35</accession>
<organism evidence="1 2">
    <name type="scientific">Rhodopirellula europaea SH398</name>
    <dbReference type="NCBI Taxonomy" id="1263868"/>
    <lineage>
        <taxon>Bacteria</taxon>
        <taxon>Pseudomonadati</taxon>
        <taxon>Planctomycetota</taxon>
        <taxon>Planctomycetia</taxon>
        <taxon>Pirellulales</taxon>
        <taxon>Pirellulaceae</taxon>
        <taxon>Rhodopirellula</taxon>
    </lineage>
</organism>
<gene>
    <name evidence="1" type="ORF">RESH_05371</name>
</gene>
<reference evidence="1 2" key="1">
    <citation type="journal article" date="2013" name="Mar. Genomics">
        <title>Expression of sulfatases in Rhodopirellula baltica and the diversity of sulfatases in the genus Rhodopirellula.</title>
        <authorList>
            <person name="Wegner C.E."/>
            <person name="Richter-Heitmann T."/>
            <person name="Klindworth A."/>
            <person name="Klockow C."/>
            <person name="Richter M."/>
            <person name="Achstetter T."/>
            <person name="Glockner F.O."/>
            <person name="Harder J."/>
        </authorList>
    </citation>
    <scope>NUCLEOTIDE SEQUENCE [LARGE SCALE GENOMIC DNA]</scope>
    <source>
        <strain evidence="1 2">SH398</strain>
    </source>
</reference>
<comment type="caution">
    <text evidence="1">The sequence shown here is derived from an EMBL/GenBank/DDBJ whole genome shotgun (WGS) entry which is preliminary data.</text>
</comment>
<sequence>MAEDVRQRNACVSATDLDAAIDVAVKNARRQKDRSKTKRR</sequence>
<proteinExistence type="predicted"/>
<dbReference type="AlphaFoldDB" id="M5SD35"/>
<protein>
    <submittedName>
        <fullName evidence="1">Uncharacterized protein</fullName>
    </submittedName>
</protein>
<name>M5SD35_9BACT</name>
<evidence type="ECO:0000313" key="2">
    <source>
        <dbReference type="Proteomes" id="UP000011996"/>
    </source>
</evidence>
<dbReference type="EMBL" id="ANOF01000172">
    <property type="protein sequence ID" value="EMI24049.1"/>
    <property type="molecule type" value="Genomic_DNA"/>
</dbReference>
<dbReference type="STRING" id="1263868.RESH_05371"/>